<accession>A0AAP0KTC5</accession>
<proteinExistence type="predicted"/>
<feature type="chain" id="PRO_5043010536" description="Myb/SANT-like domain-containing protein" evidence="1">
    <location>
        <begin position="22"/>
        <end position="323"/>
    </location>
</feature>
<comment type="caution">
    <text evidence="3">The sequence shown here is derived from an EMBL/GenBank/DDBJ whole genome shotgun (WGS) entry which is preliminary data.</text>
</comment>
<feature type="domain" description="Myb/SANT-like" evidence="2">
    <location>
        <begin position="35"/>
        <end position="138"/>
    </location>
</feature>
<reference evidence="3 4" key="1">
    <citation type="submission" date="2024-01" db="EMBL/GenBank/DDBJ databases">
        <title>Genome assemblies of Stephania.</title>
        <authorList>
            <person name="Yang L."/>
        </authorList>
    </citation>
    <scope>NUCLEOTIDE SEQUENCE [LARGE SCALE GENOMIC DNA]</scope>
    <source>
        <strain evidence="3">JXDWG</strain>
        <tissue evidence="3">Leaf</tissue>
    </source>
</reference>
<dbReference type="AlphaFoldDB" id="A0AAP0KTC5"/>
<evidence type="ECO:0000313" key="4">
    <source>
        <dbReference type="Proteomes" id="UP001419268"/>
    </source>
</evidence>
<dbReference type="PANTHER" id="PTHR46250">
    <property type="entry name" value="MYB/SANT-LIKE DNA-BINDING DOMAIN PROTEIN-RELATED"/>
    <property type="match status" value="1"/>
</dbReference>
<gene>
    <name evidence="3" type="ORF">Scep_004927</name>
</gene>
<evidence type="ECO:0000259" key="2">
    <source>
        <dbReference type="Pfam" id="PF12776"/>
    </source>
</evidence>
<keyword evidence="1" id="KW-0732">Signal</keyword>
<dbReference type="Proteomes" id="UP001419268">
    <property type="component" value="Unassembled WGS sequence"/>
</dbReference>
<evidence type="ECO:0000313" key="3">
    <source>
        <dbReference type="EMBL" id="KAK9158353.1"/>
    </source>
</evidence>
<keyword evidence="4" id="KW-1185">Reference proteome</keyword>
<sequence length="323" mass="35674">MKCLKRVLVSLICDCVSFSMATKPSPQSGKAKRRKWSHFEVAKLVKAMKDMVNSGTYKSDNGFKPGYISFLEEALKVSCPNSGILGRPHIESHVKSMKKDWSDVHAMINSTLPDGSSAFSFDSSRNMIVASKEVWDDYIRQFPKAQQWREKLFHHYEDCCIIFGRDKATEEEAHALAVANIVEEVGAVVAASSSDSSKAADVIYSAGSKSRSRSATPEVTNTRKKKKQVIDKTNVGNSIVKAAQIISEEISKAHTGIINAISAEKEQRQLVMVATEEITSLPALDKGIYAAKVMSAPELMDVFLSLQPSIRLPWLQKMFPGLV</sequence>
<organism evidence="3 4">
    <name type="scientific">Stephania cephalantha</name>
    <dbReference type="NCBI Taxonomy" id="152367"/>
    <lineage>
        <taxon>Eukaryota</taxon>
        <taxon>Viridiplantae</taxon>
        <taxon>Streptophyta</taxon>
        <taxon>Embryophyta</taxon>
        <taxon>Tracheophyta</taxon>
        <taxon>Spermatophyta</taxon>
        <taxon>Magnoliopsida</taxon>
        <taxon>Ranunculales</taxon>
        <taxon>Menispermaceae</taxon>
        <taxon>Menispermoideae</taxon>
        <taxon>Cissampelideae</taxon>
        <taxon>Stephania</taxon>
    </lineage>
</organism>
<evidence type="ECO:0000256" key="1">
    <source>
        <dbReference type="SAM" id="SignalP"/>
    </source>
</evidence>
<dbReference type="Pfam" id="PF12776">
    <property type="entry name" value="Myb_DNA-bind_3"/>
    <property type="match status" value="1"/>
</dbReference>
<dbReference type="EMBL" id="JBBNAG010000002">
    <property type="protein sequence ID" value="KAK9158353.1"/>
    <property type="molecule type" value="Genomic_DNA"/>
</dbReference>
<protein>
    <recommendedName>
        <fullName evidence="2">Myb/SANT-like domain-containing protein</fullName>
    </recommendedName>
</protein>
<name>A0AAP0KTC5_9MAGN</name>
<feature type="signal peptide" evidence="1">
    <location>
        <begin position="1"/>
        <end position="21"/>
    </location>
</feature>
<dbReference type="PANTHER" id="PTHR46250:SF17">
    <property type="entry name" value="MYB_SANT-LIKE DOMAIN-CONTAINING PROTEIN"/>
    <property type="match status" value="1"/>
</dbReference>
<dbReference type="InterPro" id="IPR024752">
    <property type="entry name" value="Myb/SANT-like_dom"/>
</dbReference>